<sequence length="245" mass="26933">MTLGLFQSDHDLDIVGDRGHEAGLTRLEEDKEIEHIYYSFHGNICSAPDLVRDHLNSGVLVKLIAEKEATLLAMPTKDRELEFGLQDPCYVYVLLVSCAMTLGLYTEGGLMPDALKQMKKALFGPDGYVNGAPYDFESKGLLETANSAGREDKKPNQFGFIGMNVIGPGGLFNTGMSDFSTSAIIKELRQKYNNPDSCAGCGVDSTPGGKNLLVCSKCRDRKYCSVAYQKKAWKFHKKVCEPAVE</sequence>
<keyword evidence="7" id="KW-1185">Reference proteome</keyword>
<dbReference type="SUPFAM" id="SSF144232">
    <property type="entry name" value="HIT/MYND zinc finger-like"/>
    <property type="match status" value="1"/>
</dbReference>
<keyword evidence="1" id="KW-0479">Metal-binding</keyword>
<dbReference type="GO" id="GO:0008270">
    <property type="term" value="F:zinc ion binding"/>
    <property type="evidence" value="ECO:0007669"/>
    <property type="project" value="UniProtKB-KW"/>
</dbReference>
<dbReference type="PROSITE" id="PS50865">
    <property type="entry name" value="ZF_MYND_2"/>
    <property type="match status" value="1"/>
</dbReference>
<dbReference type="InterPro" id="IPR002893">
    <property type="entry name" value="Znf_MYND"/>
</dbReference>
<evidence type="ECO:0000313" key="7">
    <source>
        <dbReference type="Proteomes" id="UP000799424"/>
    </source>
</evidence>
<keyword evidence="3" id="KW-0862">Zinc</keyword>
<dbReference type="AlphaFoldDB" id="A0A6A7A521"/>
<dbReference type="EMBL" id="MU006224">
    <property type="protein sequence ID" value="KAF2827685.1"/>
    <property type="molecule type" value="Genomic_DNA"/>
</dbReference>
<gene>
    <name evidence="6" type="ORF">CC86DRAFT_393760</name>
</gene>
<proteinExistence type="predicted"/>
<dbReference type="Gene3D" id="6.10.140.2220">
    <property type="match status" value="1"/>
</dbReference>
<organism evidence="6 7">
    <name type="scientific">Ophiobolus disseminans</name>
    <dbReference type="NCBI Taxonomy" id="1469910"/>
    <lineage>
        <taxon>Eukaryota</taxon>
        <taxon>Fungi</taxon>
        <taxon>Dikarya</taxon>
        <taxon>Ascomycota</taxon>
        <taxon>Pezizomycotina</taxon>
        <taxon>Dothideomycetes</taxon>
        <taxon>Pleosporomycetidae</taxon>
        <taxon>Pleosporales</taxon>
        <taxon>Pleosporineae</taxon>
        <taxon>Phaeosphaeriaceae</taxon>
        <taxon>Ophiobolus</taxon>
    </lineage>
</organism>
<evidence type="ECO:0000256" key="3">
    <source>
        <dbReference type="ARBA" id="ARBA00022833"/>
    </source>
</evidence>
<evidence type="ECO:0000256" key="4">
    <source>
        <dbReference type="PROSITE-ProRule" id="PRU00134"/>
    </source>
</evidence>
<evidence type="ECO:0000256" key="2">
    <source>
        <dbReference type="ARBA" id="ARBA00022771"/>
    </source>
</evidence>
<evidence type="ECO:0000259" key="5">
    <source>
        <dbReference type="PROSITE" id="PS50865"/>
    </source>
</evidence>
<keyword evidence="2 4" id="KW-0863">Zinc-finger</keyword>
<protein>
    <recommendedName>
        <fullName evidence="5">MYND-type domain-containing protein</fullName>
    </recommendedName>
</protein>
<evidence type="ECO:0000256" key="1">
    <source>
        <dbReference type="ARBA" id="ARBA00022723"/>
    </source>
</evidence>
<dbReference type="OrthoDB" id="341421at2759"/>
<reference evidence="6" key="1">
    <citation type="journal article" date="2020" name="Stud. Mycol.">
        <title>101 Dothideomycetes genomes: a test case for predicting lifestyles and emergence of pathogens.</title>
        <authorList>
            <person name="Haridas S."/>
            <person name="Albert R."/>
            <person name="Binder M."/>
            <person name="Bloem J."/>
            <person name="Labutti K."/>
            <person name="Salamov A."/>
            <person name="Andreopoulos B."/>
            <person name="Baker S."/>
            <person name="Barry K."/>
            <person name="Bills G."/>
            <person name="Bluhm B."/>
            <person name="Cannon C."/>
            <person name="Castanera R."/>
            <person name="Culley D."/>
            <person name="Daum C."/>
            <person name="Ezra D."/>
            <person name="Gonzalez J."/>
            <person name="Henrissat B."/>
            <person name="Kuo A."/>
            <person name="Liang C."/>
            <person name="Lipzen A."/>
            <person name="Lutzoni F."/>
            <person name="Magnuson J."/>
            <person name="Mondo S."/>
            <person name="Nolan M."/>
            <person name="Ohm R."/>
            <person name="Pangilinan J."/>
            <person name="Park H.-J."/>
            <person name="Ramirez L."/>
            <person name="Alfaro M."/>
            <person name="Sun H."/>
            <person name="Tritt A."/>
            <person name="Yoshinaga Y."/>
            <person name="Zwiers L.-H."/>
            <person name="Turgeon B."/>
            <person name="Goodwin S."/>
            <person name="Spatafora J."/>
            <person name="Crous P."/>
            <person name="Grigoriev I."/>
        </authorList>
    </citation>
    <scope>NUCLEOTIDE SEQUENCE</scope>
    <source>
        <strain evidence="6">CBS 113818</strain>
    </source>
</reference>
<dbReference type="Proteomes" id="UP000799424">
    <property type="component" value="Unassembled WGS sequence"/>
</dbReference>
<accession>A0A6A7A521</accession>
<feature type="domain" description="MYND-type" evidence="5">
    <location>
        <begin position="198"/>
        <end position="240"/>
    </location>
</feature>
<name>A0A6A7A521_9PLEO</name>
<evidence type="ECO:0000313" key="6">
    <source>
        <dbReference type="EMBL" id="KAF2827685.1"/>
    </source>
</evidence>
<dbReference type="Pfam" id="PF01753">
    <property type="entry name" value="zf-MYND"/>
    <property type="match status" value="1"/>
</dbReference>